<organism evidence="3 4">
    <name type="scientific">Paraglomus brasilianum</name>
    <dbReference type="NCBI Taxonomy" id="144538"/>
    <lineage>
        <taxon>Eukaryota</taxon>
        <taxon>Fungi</taxon>
        <taxon>Fungi incertae sedis</taxon>
        <taxon>Mucoromycota</taxon>
        <taxon>Glomeromycotina</taxon>
        <taxon>Glomeromycetes</taxon>
        <taxon>Paraglomerales</taxon>
        <taxon>Paraglomeraceae</taxon>
        <taxon>Paraglomus</taxon>
    </lineage>
</organism>
<keyword evidence="4" id="KW-1185">Reference proteome</keyword>
<evidence type="ECO:0000256" key="2">
    <source>
        <dbReference type="SAM" id="Phobius"/>
    </source>
</evidence>
<name>A0A9N9CV70_9GLOM</name>
<evidence type="ECO:0000313" key="3">
    <source>
        <dbReference type="EMBL" id="CAG8617297.1"/>
    </source>
</evidence>
<feature type="compositionally biased region" description="Polar residues" evidence="1">
    <location>
        <begin position="39"/>
        <end position="55"/>
    </location>
</feature>
<keyword evidence="2" id="KW-0472">Membrane</keyword>
<keyword evidence="2" id="KW-0812">Transmembrane</keyword>
<dbReference type="OrthoDB" id="2399569at2759"/>
<reference evidence="3" key="1">
    <citation type="submission" date="2021-06" db="EMBL/GenBank/DDBJ databases">
        <authorList>
            <person name="Kallberg Y."/>
            <person name="Tangrot J."/>
            <person name="Rosling A."/>
        </authorList>
    </citation>
    <scope>NUCLEOTIDE SEQUENCE</scope>
    <source>
        <strain evidence="3">BR232B</strain>
    </source>
</reference>
<keyword evidence="2" id="KW-1133">Transmembrane helix</keyword>
<comment type="caution">
    <text evidence="3">The sequence shown here is derived from an EMBL/GenBank/DDBJ whole genome shotgun (WGS) entry which is preliminary data.</text>
</comment>
<feature type="transmembrane region" description="Helical" evidence="2">
    <location>
        <begin position="68"/>
        <end position="87"/>
    </location>
</feature>
<feature type="transmembrane region" description="Helical" evidence="2">
    <location>
        <begin position="124"/>
        <end position="144"/>
    </location>
</feature>
<feature type="transmembrane region" description="Helical" evidence="2">
    <location>
        <begin position="93"/>
        <end position="112"/>
    </location>
</feature>
<evidence type="ECO:0000256" key="1">
    <source>
        <dbReference type="SAM" id="MobiDB-lite"/>
    </source>
</evidence>
<accession>A0A9N9CV70</accession>
<feature type="region of interest" description="Disordered" evidence="1">
    <location>
        <begin position="39"/>
        <end position="62"/>
    </location>
</feature>
<feature type="transmembrane region" description="Helical" evidence="2">
    <location>
        <begin position="14"/>
        <end position="31"/>
    </location>
</feature>
<dbReference type="AlphaFoldDB" id="A0A9N9CV70"/>
<sequence>MTHNITHTSAVRKVLLAILVTVLLLTIRVYALESDSTIPQQSESPLSPGSSPTARSSRDLTPEEQKQNFRLLITPIVFVYNIIYVIASKIVSTILYCLTPIFFILSVLYHIFLHAPYTIVKRIFTVFYPLYVFCTVAAVIGMFVGGVAGWFSEIIVSVLNAPVGAIISDQENKRAKARRRAAMLASLRERHGNKLPDELRDKLINAQHGLLERRGDNERFSGNTYGDRIRYGDRYISNQQPLTGGGVVVGN</sequence>
<evidence type="ECO:0000313" key="4">
    <source>
        <dbReference type="Proteomes" id="UP000789739"/>
    </source>
</evidence>
<gene>
    <name evidence="3" type="ORF">PBRASI_LOCUS8501</name>
</gene>
<proteinExistence type="predicted"/>
<protein>
    <submittedName>
        <fullName evidence="3">4075_t:CDS:1</fullName>
    </submittedName>
</protein>
<dbReference type="Proteomes" id="UP000789739">
    <property type="component" value="Unassembled WGS sequence"/>
</dbReference>
<dbReference type="EMBL" id="CAJVPI010001537">
    <property type="protein sequence ID" value="CAG8617297.1"/>
    <property type="molecule type" value="Genomic_DNA"/>
</dbReference>